<evidence type="ECO:0000256" key="2">
    <source>
        <dbReference type="ARBA" id="ARBA00001947"/>
    </source>
</evidence>
<dbReference type="PANTHER" id="PTHR30417:SF4">
    <property type="entry name" value="1,6-ANHYDRO-N-ACETYLMURAMYL-L-ALANINE AMIDASE AMPD"/>
    <property type="match status" value="1"/>
</dbReference>
<dbReference type="CDD" id="cd06583">
    <property type="entry name" value="PGRP"/>
    <property type="match status" value="1"/>
</dbReference>
<evidence type="ECO:0000256" key="3">
    <source>
        <dbReference type="ARBA" id="ARBA00004496"/>
    </source>
</evidence>
<keyword evidence="10" id="KW-0961">Cell wall biogenesis/degradation</keyword>
<evidence type="ECO:0000256" key="6">
    <source>
        <dbReference type="ARBA" id="ARBA00022490"/>
    </source>
</evidence>
<evidence type="ECO:0000256" key="9">
    <source>
        <dbReference type="ARBA" id="ARBA00022833"/>
    </source>
</evidence>
<keyword evidence="7" id="KW-0479">Metal-binding</keyword>
<dbReference type="PANTHER" id="PTHR30417">
    <property type="entry name" value="N-ACETYLMURAMOYL-L-ALANINE AMIDASE AMID"/>
    <property type="match status" value="1"/>
</dbReference>
<keyword evidence="6" id="KW-0963">Cytoplasm</keyword>
<comment type="catalytic activity">
    <reaction evidence="1">
        <text>Hydrolyzes the link between N-acetylmuramoyl residues and L-amino acid residues in certain cell-wall glycopeptides.</text>
        <dbReference type="EC" id="3.5.1.28"/>
    </reaction>
</comment>
<accession>A0A2V1K782</accession>
<dbReference type="InterPro" id="IPR002502">
    <property type="entry name" value="Amidase_domain"/>
</dbReference>
<evidence type="ECO:0000313" key="14">
    <source>
        <dbReference type="EMBL" id="PWF25529.1"/>
    </source>
</evidence>
<keyword evidence="15" id="KW-1185">Reference proteome</keyword>
<evidence type="ECO:0000256" key="12">
    <source>
        <dbReference type="ARBA" id="ARBA00042615"/>
    </source>
</evidence>
<protein>
    <recommendedName>
        <fullName evidence="11">1,6-anhydro-N-acetylmuramyl-L-alanine amidase AmpD</fullName>
        <ecNumber evidence="5">3.5.1.28</ecNumber>
    </recommendedName>
    <alternativeName>
        <fullName evidence="12">N-acetylmuramoyl-L-alanine amidase</fullName>
    </alternativeName>
</protein>
<dbReference type="SMART" id="SM00644">
    <property type="entry name" value="Ami_2"/>
    <property type="match status" value="1"/>
</dbReference>
<dbReference type="GO" id="GO:0046872">
    <property type="term" value="F:metal ion binding"/>
    <property type="evidence" value="ECO:0007669"/>
    <property type="project" value="UniProtKB-KW"/>
</dbReference>
<feature type="domain" description="N-acetylmuramoyl-L-alanine amidase" evidence="13">
    <location>
        <begin position="20"/>
        <end position="170"/>
    </location>
</feature>
<gene>
    <name evidence="14" type="ORF">DD235_00110</name>
</gene>
<dbReference type="EC" id="3.5.1.28" evidence="5"/>
<comment type="caution">
    <text evidence="14">The sequence shown here is derived from an EMBL/GenBank/DDBJ whole genome shotgun (WGS) entry which is preliminary data.</text>
</comment>
<comment type="subcellular location">
    <subcellularLocation>
        <location evidence="3">Cytoplasm</location>
    </subcellularLocation>
</comment>
<dbReference type="RefSeq" id="WP_109060933.1">
    <property type="nucleotide sequence ID" value="NZ_QETA01000001.1"/>
</dbReference>
<dbReference type="GO" id="GO:0071555">
    <property type="term" value="P:cell wall organization"/>
    <property type="evidence" value="ECO:0007669"/>
    <property type="project" value="UniProtKB-KW"/>
</dbReference>
<dbReference type="Proteomes" id="UP000245212">
    <property type="component" value="Unassembled WGS sequence"/>
</dbReference>
<evidence type="ECO:0000256" key="5">
    <source>
        <dbReference type="ARBA" id="ARBA00011901"/>
    </source>
</evidence>
<evidence type="ECO:0000256" key="7">
    <source>
        <dbReference type="ARBA" id="ARBA00022723"/>
    </source>
</evidence>
<keyword evidence="9" id="KW-0862">Zinc</keyword>
<comment type="cofactor">
    <cofactor evidence="2">
        <name>Zn(2+)</name>
        <dbReference type="ChEBI" id="CHEBI:29105"/>
    </cofactor>
</comment>
<evidence type="ECO:0000256" key="4">
    <source>
        <dbReference type="ARBA" id="ARBA00007553"/>
    </source>
</evidence>
<evidence type="ECO:0000256" key="10">
    <source>
        <dbReference type="ARBA" id="ARBA00023316"/>
    </source>
</evidence>
<dbReference type="EMBL" id="QETA01000001">
    <property type="protein sequence ID" value="PWF25529.1"/>
    <property type="molecule type" value="Genomic_DNA"/>
</dbReference>
<organism evidence="14 15">
    <name type="scientific">Corticimicrobacter populi</name>
    <dbReference type="NCBI Taxonomy" id="2175229"/>
    <lineage>
        <taxon>Bacteria</taxon>
        <taxon>Pseudomonadati</taxon>
        <taxon>Pseudomonadota</taxon>
        <taxon>Betaproteobacteria</taxon>
        <taxon>Burkholderiales</taxon>
        <taxon>Alcaligenaceae</taxon>
        <taxon>Corticimicrobacter</taxon>
    </lineage>
</organism>
<proteinExistence type="inferred from homology"/>
<dbReference type="GO" id="GO:0009253">
    <property type="term" value="P:peptidoglycan catabolic process"/>
    <property type="evidence" value="ECO:0007669"/>
    <property type="project" value="InterPro"/>
</dbReference>
<sequence length="195" mass="21634">MPLQLDTAGWLRPAPGVNLVPSPNQDERPGHEVPSLLVLHNISLPPGEFGGPHIVRLFTNSLVLADHPWFENIRGLRVSAHFLIRRDGQILQFVATLQRAWHAGVSEFEGRSRCNDFSIGVELEGTDSQPYEPVQYTRLQALTACLRTHHPLSAVRGHEHIAPGRKTDPGPAFDWPAYGRHCDWAAKSLPPTGQT</sequence>
<comment type="similarity">
    <text evidence="4">Belongs to the N-acetylmuramoyl-L-alanine amidase 2 family.</text>
</comment>
<dbReference type="GO" id="GO:0009254">
    <property type="term" value="P:peptidoglycan turnover"/>
    <property type="evidence" value="ECO:0007669"/>
    <property type="project" value="TreeGrafter"/>
</dbReference>
<dbReference type="Pfam" id="PF01510">
    <property type="entry name" value="Amidase_2"/>
    <property type="match status" value="1"/>
</dbReference>
<dbReference type="GO" id="GO:0008745">
    <property type="term" value="F:N-acetylmuramoyl-L-alanine amidase activity"/>
    <property type="evidence" value="ECO:0007669"/>
    <property type="project" value="UniProtKB-EC"/>
</dbReference>
<evidence type="ECO:0000256" key="11">
    <source>
        <dbReference type="ARBA" id="ARBA00039257"/>
    </source>
</evidence>
<evidence type="ECO:0000313" key="15">
    <source>
        <dbReference type="Proteomes" id="UP000245212"/>
    </source>
</evidence>
<dbReference type="InterPro" id="IPR051206">
    <property type="entry name" value="NAMLAA_amidase_2"/>
</dbReference>
<reference evidence="15" key="1">
    <citation type="submission" date="2018-05" db="EMBL/GenBank/DDBJ databases">
        <authorList>
            <person name="Li Y."/>
        </authorList>
    </citation>
    <scope>NUCLEOTIDE SEQUENCE [LARGE SCALE GENOMIC DNA]</scope>
    <source>
        <strain evidence="15">3d-2-2</strain>
    </source>
</reference>
<dbReference type="GO" id="GO:0005737">
    <property type="term" value="C:cytoplasm"/>
    <property type="evidence" value="ECO:0007669"/>
    <property type="project" value="UniProtKB-SubCell"/>
</dbReference>
<dbReference type="AlphaFoldDB" id="A0A2V1K782"/>
<evidence type="ECO:0000256" key="1">
    <source>
        <dbReference type="ARBA" id="ARBA00001561"/>
    </source>
</evidence>
<dbReference type="Gene3D" id="3.40.80.10">
    <property type="entry name" value="Peptidoglycan recognition protein-like"/>
    <property type="match status" value="1"/>
</dbReference>
<dbReference type="SUPFAM" id="SSF55846">
    <property type="entry name" value="N-acetylmuramoyl-L-alanine amidase-like"/>
    <property type="match status" value="1"/>
</dbReference>
<name>A0A2V1K782_9BURK</name>
<dbReference type="NCBIfam" id="NF008758">
    <property type="entry name" value="PRK11789.1"/>
    <property type="match status" value="1"/>
</dbReference>
<evidence type="ECO:0000259" key="13">
    <source>
        <dbReference type="SMART" id="SM00644"/>
    </source>
</evidence>
<evidence type="ECO:0000256" key="8">
    <source>
        <dbReference type="ARBA" id="ARBA00022801"/>
    </source>
</evidence>
<keyword evidence="8" id="KW-0378">Hydrolase</keyword>
<dbReference type="InterPro" id="IPR036505">
    <property type="entry name" value="Amidase/PGRP_sf"/>
</dbReference>